<comment type="similarity">
    <text evidence="6">Belongs to the ABC-4 integral membrane protein family.</text>
</comment>
<feature type="transmembrane region" description="Helical" evidence="7">
    <location>
        <begin position="105"/>
        <end position="128"/>
    </location>
</feature>
<feature type="transmembrane region" description="Helical" evidence="7">
    <location>
        <begin position="278"/>
        <end position="298"/>
    </location>
</feature>
<reference evidence="10" key="1">
    <citation type="journal article" date="2019" name="Int. J. Syst. Evol. Microbiol.">
        <title>The Global Catalogue of Microorganisms (GCM) 10K type strain sequencing project: providing services to taxonomists for standard genome sequencing and annotation.</title>
        <authorList>
            <consortium name="The Broad Institute Genomics Platform"/>
            <consortium name="The Broad Institute Genome Sequencing Center for Infectious Disease"/>
            <person name="Wu L."/>
            <person name="Ma J."/>
        </authorList>
    </citation>
    <scope>NUCLEOTIDE SEQUENCE [LARGE SCALE GENOMIC DNA]</scope>
    <source>
        <strain evidence="10">JCM 17017</strain>
    </source>
</reference>
<dbReference type="PANTHER" id="PTHR30572:SF4">
    <property type="entry name" value="ABC TRANSPORTER PERMEASE YTRF"/>
    <property type="match status" value="1"/>
</dbReference>
<keyword evidence="2" id="KW-1003">Cell membrane</keyword>
<evidence type="ECO:0000313" key="10">
    <source>
        <dbReference type="Proteomes" id="UP001501624"/>
    </source>
</evidence>
<feature type="transmembrane region" description="Helical" evidence="7">
    <location>
        <begin position="222"/>
        <end position="244"/>
    </location>
</feature>
<evidence type="ECO:0000256" key="1">
    <source>
        <dbReference type="ARBA" id="ARBA00004651"/>
    </source>
</evidence>
<name>A0ABP7JUW2_9PSEU</name>
<accession>A0ABP7JUW2</accession>
<dbReference type="RefSeq" id="WP_237338531.1">
    <property type="nucleotide sequence ID" value="NZ_BAABCM010000024.1"/>
</dbReference>
<feature type="transmembrane region" description="Helical" evidence="7">
    <location>
        <begin position="196"/>
        <end position="216"/>
    </location>
</feature>
<evidence type="ECO:0000256" key="6">
    <source>
        <dbReference type="ARBA" id="ARBA00038076"/>
    </source>
</evidence>
<dbReference type="InterPro" id="IPR003838">
    <property type="entry name" value="ABC3_permease_C"/>
</dbReference>
<feature type="transmembrane region" description="Helical" evidence="7">
    <location>
        <begin position="53"/>
        <end position="78"/>
    </location>
</feature>
<dbReference type="Pfam" id="PF02687">
    <property type="entry name" value="FtsX"/>
    <property type="match status" value="2"/>
</dbReference>
<sequence>MLRLSWNTFTDRWTLFLGAILTVCLGVALVQSSLLILVSAATAGGEVVEAVTLLGLTLGISAFLAVFIVSSTFAFTVAQRRRDLALLRLVGGGRGQVRRLLLSEAVLLGVLGTAFGVPLGLLVMRIQTWLLRELGFVPSAFTPRWQDWILGVSAGIGLGVAVAGVLAASRRAAKVRPLEALRETGAAARVMTGARWFFGVLFLAGAVAMAIVSAFAPPEGAIALSINTALAAAVALTALSPLVVPAAGRIAGLVLRGPLGRLAEANLRDGVRRSASTAAPLIVLVALLVAQAGTLATIGKGAEIEQRADIRGDLVVTTTGPSDLDGPGVAAVSPQTRVPVSVVTYSDDDTDTEQGYAAAIDPAAYAATHVRGPEQGSLADLTGPTIAVASGFQPVGSTVTARIGDSELDLRVVAVLPATLGGGADFLLPREIVPAAVLAAAPTESIVRLAPGADASALAGRGEVTTVDDWIAANSAEQQDTSTGIMTVIMGLSGLYALIAVVNAVVIAAADRRREFAVARVTGLTRAQVVRSAVLESGAVTGIGLVLGGLAATTTLIGISAAAGRIAGQSVLVVPWALIAVVVLGAFAVVGATSAWTALSATRPNPVSLTGAAE</sequence>
<protein>
    <recommendedName>
        <fullName evidence="8">ABC3 transporter permease C-terminal domain-containing protein</fullName>
    </recommendedName>
</protein>
<evidence type="ECO:0000256" key="3">
    <source>
        <dbReference type="ARBA" id="ARBA00022692"/>
    </source>
</evidence>
<dbReference type="InterPro" id="IPR050250">
    <property type="entry name" value="Macrolide_Exporter_MacB"/>
</dbReference>
<proteinExistence type="inferred from homology"/>
<dbReference type="EMBL" id="BAABCM010000024">
    <property type="protein sequence ID" value="GAA3855613.1"/>
    <property type="molecule type" value="Genomic_DNA"/>
</dbReference>
<feature type="transmembrane region" description="Helical" evidence="7">
    <location>
        <begin position="148"/>
        <end position="168"/>
    </location>
</feature>
<evidence type="ECO:0000256" key="2">
    <source>
        <dbReference type="ARBA" id="ARBA00022475"/>
    </source>
</evidence>
<keyword evidence="3 7" id="KW-0812">Transmembrane</keyword>
<feature type="domain" description="ABC3 transporter permease C-terminal" evidence="8">
    <location>
        <begin position="488"/>
        <end position="606"/>
    </location>
</feature>
<comment type="caution">
    <text evidence="9">The sequence shown here is derived from an EMBL/GenBank/DDBJ whole genome shotgun (WGS) entry which is preliminary data.</text>
</comment>
<feature type="transmembrane region" description="Helical" evidence="7">
    <location>
        <begin position="576"/>
        <end position="599"/>
    </location>
</feature>
<comment type="subcellular location">
    <subcellularLocation>
        <location evidence="1">Cell membrane</location>
        <topology evidence="1">Multi-pass membrane protein</topology>
    </subcellularLocation>
</comment>
<evidence type="ECO:0000256" key="4">
    <source>
        <dbReference type="ARBA" id="ARBA00022989"/>
    </source>
</evidence>
<dbReference type="Proteomes" id="UP001501624">
    <property type="component" value="Unassembled WGS sequence"/>
</dbReference>
<evidence type="ECO:0000259" key="8">
    <source>
        <dbReference type="Pfam" id="PF02687"/>
    </source>
</evidence>
<evidence type="ECO:0000256" key="7">
    <source>
        <dbReference type="SAM" id="Phobius"/>
    </source>
</evidence>
<organism evidence="9 10">
    <name type="scientific">Amycolatopsis tucumanensis</name>
    <dbReference type="NCBI Taxonomy" id="401106"/>
    <lineage>
        <taxon>Bacteria</taxon>
        <taxon>Bacillati</taxon>
        <taxon>Actinomycetota</taxon>
        <taxon>Actinomycetes</taxon>
        <taxon>Pseudonocardiales</taxon>
        <taxon>Pseudonocardiaceae</taxon>
        <taxon>Amycolatopsis</taxon>
    </lineage>
</organism>
<feature type="transmembrane region" description="Helical" evidence="7">
    <location>
        <begin position="539"/>
        <end position="564"/>
    </location>
</feature>
<keyword evidence="5 7" id="KW-0472">Membrane</keyword>
<keyword evidence="10" id="KW-1185">Reference proteome</keyword>
<evidence type="ECO:0000256" key="5">
    <source>
        <dbReference type="ARBA" id="ARBA00023136"/>
    </source>
</evidence>
<keyword evidence="4 7" id="KW-1133">Transmembrane helix</keyword>
<feature type="transmembrane region" description="Helical" evidence="7">
    <location>
        <begin position="485"/>
        <end position="510"/>
    </location>
</feature>
<dbReference type="PANTHER" id="PTHR30572">
    <property type="entry name" value="MEMBRANE COMPONENT OF TRANSPORTER-RELATED"/>
    <property type="match status" value="1"/>
</dbReference>
<gene>
    <name evidence="9" type="ORF">GCM10022380_86560</name>
</gene>
<feature type="domain" description="ABC3 transporter permease C-terminal" evidence="8">
    <location>
        <begin position="58"/>
        <end position="175"/>
    </location>
</feature>
<evidence type="ECO:0000313" key="9">
    <source>
        <dbReference type="EMBL" id="GAA3855613.1"/>
    </source>
</evidence>